<evidence type="ECO:0000256" key="1">
    <source>
        <dbReference type="ARBA" id="ARBA00004651"/>
    </source>
</evidence>
<evidence type="ECO:0000256" key="6">
    <source>
        <dbReference type="ARBA" id="ARBA00022989"/>
    </source>
</evidence>
<reference evidence="10" key="1">
    <citation type="journal article" date="2019" name="Int. J. Syst. Evol. Microbiol.">
        <title>The Global Catalogue of Microorganisms (GCM) 10K type strain sequencing project: providing services to taxonomists for standard genome sequencing and annotation.</title>
        <authorList>
            <consortium name="The Broad Institute Genomics Platform"/>
            <consortium name="The Broad Institute Genome Sequencing Center for Infectious Disease"/>
            <person name="Wu L."/>
            <person name="Ma J."/>
        </authorList>
    </citation>
    <scope>NUCLEOTIDE SEQUENCE [LARGE SCALE GENOMIC DNA]</scope>
    <source>
        <strain evidence="10">KCTC 42281</strain>
    </source>
</reference>
<evidence type="ECO:0000256" key="8">
    <source>
        <dbReference type="SAM" id="Phobius"/>
    </source>
</evidence>
<evidence type="ECO:0000256" key="7">
    <source>
        <dbReference type="ARBA" id="ARBA00023136"/>
    </source>
</evidence>
<evidence type="ECO:0000256" key="3">
    <source>
        <dbReference type="ARBA" id="ARBA00022475"/>
    </source>
</evidence>
<dbReference type="EMBL" id="JBHRYD010000005">
    <property type="protein sequence ID" value="MFC3704721.1"/>
    <property type="molecule type" value="Genomic_DNA"/>
</dbReference>
<dbReference type="Proteomes" id="UP001595613">
    <property type="component" value="Unassembled WGS sequence"/>
</dbReference>
<comment type="subcellular location">
    <subcellularLocation>
        <location evidence="1">Cell membrane</location>
        <topology evidence="1">Multi-pass membrane protein</topology>
    </subcellularLocation>
</comment>
<keyword evidence="2" id="KW-0813">Transport</keyword>
<dbReference type="InterPro" id="IPR001851">
    <property type="entry name" value="ABC_transp_permease"/>
</dbReference>
<keyword evidence="4" id="KW-0997">Cell inner membrane</keyword>
<feature type="transmembrane region" description="Helical" evidence="8">
    <location>
        <begin position="78"/>
        <end position="97"/>
    </location>
</feature>
<dbReference type="RefSeq" id="WP_380096454.1">
    <property type="nucleotide sequence ID" value="NZ_JBHRYD010000005.1"/>
</dbReference>
<accession>A0ABV7WZH4</accession>
<evidence type="ECO:0000313" key="9">
    <source>
        <dbReference type="EMBL" id="MFC3704721.1"/>
    </source>
</evidence>
<dbReference type="Pfam" id="PF02653">
    <property type="entry name" value="BPD_transp_2"/>
    <property type="match status" value="1"/>
</dbReference>
<feature type="transmembrane region" description="Helical" evidence="8">
    <location>
        <begin position="20"/>
        <end position="40"/>
    </location>
</feature>
<keyword evidence="10" id="KW-1185">Reference proteome</keyword>
<keyword evidence="7 8" id="KW-0472">Membrane</keyword>
<organism evidence="9 10">
    <name type="scientific">Devosia honganensis</name>
    <dbReference type="NCBI Taxonomy" id="1610527"/>
    <lineage>
        <taxon>Bacteria</taxon>
        <taxon>Pseudomonadati</taxon>
        <taxon>Pseudomonadota</taxon>
        <taxon>Alphaproteobacteria</taxon>
        <taxon>Hyphomicrobiales</taxon>
        <taxon>Devosiaceae</taxon>
        <taxon>Devosia</taxon>
    </lineage>
</organism>
<comment type="caution">
    <text evidence="9">The sequence shown here is derived from an EMBL/GenBank/DDBJ whole genome shotgun (WGS) entry which is preliminary data.</text>
</comment>
<proteinExistence type="predicted"/>
<keyword evidence="5 8" id="KW-0812">Transmembrane</keyword>
<name>A0ABV7WZH4_9HYPH</name>
<gene>
    <name evidence="9" type="ORF">ACFOOL_08110</name>
</gene>
<feature type="transmembrane region" description="Helical" evidence="8">
    <location>
        <begin position="103"/>
        <end position="124"/>
    </location>
</feature>
<evidence type="ECO:0000256" key="5">
    <source>
        <dbReference type="ARBA" id="ARBA00022692"/>
    </source>
</evidence>
<protein>
    <submittedName>
        <fullName evidence="9">ABC transporter permease</fullName>
    </submittedName>
</protein>
<feature type="transmembrane region" description="Helical" evidence="8">
    <location>
        <begin position="131"/>
        <end position="149"/>
    </location>
</feature>
<dbReference type="PANTHER" id="PTHR32196">
    <property type="entry name" value="ABC TRANSPORTER PERMEASE PROTEIN YPHD-RELATED-RELATED"/>
    <property type="match status" value="1"/>
</dbReference>
<evidence type="ECO:0000256" key="4">
    <source>
        <dbReference type="ARBA" id="ARBA00022519"/>
    </source>
</evidence>
<feature type="transmembrane region" description="Helical" evidence="8">
    <location>
        <begin position="259"/>
        <end position="289"/>
    </location>
</feature>
<sequence>MVDLAQKSNDSRNARIGRLLSRYGIVLAFVILFVALSLAHPNFLSTGNITNVLRQVSINGILAVGMTFVILSGGIDLSIGSILAFAGIVAGMLVTGADPGNPFLAVAAAIGVGALFGAVNGVLVARFKVTAFVATLGMLSMARGATLLLSDGRPVPNLSPDFRWLGQGFVAGIPVPVICFALVFVLAWIVLRFTIYGRWIYAVGGNVRSARTSGIPTRSVTFSAYAIMGALAGFAGAILTARTTSALPQAGLGYELDAIAAVVIGGTSLVGGVGSVVFTLVGVLIIGVIGNGLDLLGVSSYYQQIVKGAIIVAAVLIDRSRHAQS</sequence>
<feature type="transmembrane region" description="Helical" evidence="8">
    <location>
        <begin position="52"/>
        <end position="71"/>
    </location>
</feature>
<dbReference type="PANTHER" id="PTHR32196:SF21">
    <property type="entry name" value="ABC TRANSPORTER PERMEASE PROTEIN YPHD-RELATED"/>
    <property type="match status" value="1"/>
</dbReference>
<evidence type="ECO:0000313" key="10">
    <source>
        <dbReference type="Proteomes" id="UP001595613"/>
    </source>
</evidence>
<evidence type="ECO:0000256" key="2">
    <source>
        <dbReference type="ARBA" id="ARBA00022448"/>
    </source>
</evidence>
<feature type="transmembrane region" description="Helical" evidence="8">
    <location>
        <begin position="220"/>
        <end position="239"/>
    </location>
</feature>
<keyword evidence="3" id="KW-1003">Cell membrane</keyword>
<dbReference type="CDD" id="cd06579">
    <property type="entry name" value="TM_PBP1_transp_AraH_like"/>
    <property type="match status" value="1"/>
</dbReference>
<feature type="transmembrane region" description="Helical" evidence="8">
    <location>
        <begin position="169"/>
        <end position="191"/>
    </location>
</feature>
<keyword evidence="6 8" id="KW-1133">Transmembrane helix</keyword>